<keyword evidence="2" id="KW-1185">Reference proteome</keyword>
<accession>A0A8R1Z6I2</accession>
<dbReference type="Pfam" id="PF00646">
    <property type="entry name" value="F-box"/>
    <property type="match status" value="1"/>
</dbReference>
<dbReference type="AlphaFoldDB" id="A0A2A6C0I4"/>
<dbReference type="EnsemblMetazoa" id="PPA42141.1">
    <property type="protein sequence ID" value="PPA42141.1"/>
    <property type="gene ID" value="WBGene00280510"/>
</dbReference>
<reference evidence="2" key="1">
    <citation type="journal article" date="2008" name="Nat. Genet.">
        <title>The Pristionchus pacificus genome provides a unique perspective on nematode lifestyle and parasitism.</title>
        <authorList>
            <person name="Dieterich C."/>
            <person name="Clifton S.W."/>
            <person name="Schuster L.N."/>
            <person name="Chinwalla A."/>
            <person name="Delehaunty K."/>
            <person name="Dinkelacker I."/>
            <person name="Fulton L."/>
            <person name="Fulton R."/>
            <person name="Godfrey J."/>
            <person name="Minx P."/>
            <person name="Mitreva M."/>
            <person name="Roeseler W."/>
            <person name="Tian H."/>
            <person name="Witte H."/>
            <person name="Yang S.P."/>
            <person name="Wilson R.K."/>
            <person name="Sommer R.J."/>
        </authorList>
    </citation>
    <scope>NUCLEOTIDE SEQUENCE [LARGE SCALE GENOMIC DNA]</scope>
    <source>
        <strain evidence="2">PS312</strain>
    </source>
</reference>
<accession>A0A2A6C0I4</accession>
<sequence>MEVDFRFPQKATCKIFNFLETSTLLRMRELCKSTMEIVDNLLIINQTQLEQFLIYETIEQDEITILFSFKNIRHLLFGKLFAISASTKIPTMFFSLTIDNQSIRIVLRSAYFKTYLIQYCSLLHARLLSFVNLSSDIIQTCSVYFDGALYDCCQLEPNPIVSNFEQLADFVHLLRPNYVSVAALPRTRLTEFQEKKTALISASFNFLLELADIVPRLNIVMERENEVNDPVLLKLVQEILNRKCDTLLMDHIQKMDTALSVSDVENLFQFVHHLEKRKTVIMWIPYEKKKLAIGEFGMKRIRRIDRKSEFILFNLSEGRVFA</sequence>
<reference evidence="1" key="2">
    <citation type="submission" date="2022-06" db="UniProtKB">
        <authorList>
            <consortium name="EnsemblMetazoa"/>
        </authorList>
    </citation>
    <scope>IDENTIFICATION</scope>
    <source>
        <strain evidence="1">PS312</strain>
    </source>
</reference>
<dbReference type="Proteomes" id="UP000005239">
    <property type="component" value="Unassembled WGS sequence"/>
</dbReference>
<evidence type="ECO:0000313" key="1">
    <source>
        <dbReference type="EnsemblMetazoa" id="PPA42141.1"/>
    </source>
</evidence>
<protein>
    <submittedName>
        <fullName evidence="1">Uncharacterized protein</fullName>
    </submittedName>
</protein>
<proteinExistence type="predicted"/>
<dbReference type="InterPro" id="IPR001810">
    <property type="entry name" value="F-box_dom"/>
</dbReference>
<name>A0A2A6C0I4_PRIPA</name>
<gene>
    <name evidence="1" type="primary">WBGene00280510</name>
</gene>
<evidence type="ECO:0000313" key="2">
    <source>
        <dbReference type="Proteomes" id="UP000005239"/>
    </source>
</evidence>
<organism evidence="1 2">
    <name type="scientific">Pristionchus pacificus</name>
    <name type="common">Parasitic nematode worm</name>
    <dbReference type="NCBI Taxonomy" id="54126"/>
    <lineage>
        <taxon>Eukaryota</taxon>
        <taxon>Metazoa</taxon>
        <taxon>Ecdysozoa</taxon>
        <taxon>Nematoda</taxon>
        <taxon>Chromadorea</taxon>
        <taxon>Rhabditida</taxon>
        <taxon>Rhabditina</taxon>
        <taxon>Diplogasteromorpha</taxon>
        <taxon>Diplogasteroidea</taxon>
        <taxon>Neodiplogasteridae</taxon>
        <taxon>Pristionchus</taxon>
    </lineage>
</organism>